<dbReference type="InterPro" id="IPR019906">
    <property type="entry name" value="Ribosomal_uL6_bac-type"/>
</dbReference>
<dbReference type="InterPro" id="IPR002358">
    <property type="entry name" value="Ribosomal_uL6_CS"/>
</dbReference>
<dbReference type="FunFam" id="3.90.930.12:FF:000001">
    <property type="entry name" value="50S ribosomal protein L6"/>
    <property type="match status" value="1"/>
</dbReference>
<organism evidence="10 11">
    <name type="scientific">Candidatus Abzuiibacterium crystallinum</name>
    <dbReference type="NCBI Taxonomy" id="1974748"/>
    <lineage>
        <taxon>Bacteria</taxon>
        <taxon>Pseudomonadati</taxon>
        <taxon>Candidatus Omnitrophota</taxon>
        <taxon>Candidatus Abzuiibacterium</taxon>
    </lineage>
</organism>
<evidence type="ECO:0000256" key="2">
    <source>
        <dbReference type="ARBA" id="ARBA00022730"/>
    </source>
</evidence>
<comment type="caution">
    <text evidence="10">The sequence shown here is derived from an EMBL/GenBank/DDBJ whole genome shotgun (WGS) entry which is preliminary data.</text>
</comment>
<dbReference type="SUPFAM" id="SSF56053">
    <property type="entry name" value="Ribosomal protein L6"/>
    <property type="match status" value="2"/>
</dbReference>
<dbReference type="PIRSF" id="PIRSF002162">
    <property type="entry name" value="Ribosomal_L6"/>
    <property type="match status" value="1"/>
</dbReference>
<comment type="function">
    <text evidence="6 8">This protein binds to the 23S rRNA, and is important in its secondary structure. It is located near the subunit interface in the base of the L7/L12 stalk, and near the tRNA binding site of the peptidyltransferase center.</text>
</comment>
<sequence length="178" mass="19404">MSRVGYKPIQIPSGVKIQVSGPAVTVEGPKGKLTQKTSPLIKIQVEKDQISFKRSGEDNRNKALHGLTRSLVQNMIHGVVNEFTRQLQIEGVGFKAQVNGQNLQLSLGYSHQINYVIPSGVKVTAAKPTQISVSGIDATLVGQVAAEIRSFYKPEPYKGKGVRYADEHVRRKKGKAVA</sequence>
<dbReference type="PANTHER" id="PTHR11655">
    <property type="entry name" value="60S/50S RIBOSOMAL PROTEIN L6/L9"/>
    <property type="match status" value="1"/>
</dbReference>
<comment type="similarity">
    <text evidence="1 6 7">Belongs to the universal ribosomal protein uL6 family.</text>
</comment>
<gene>
    <name evidence="6 10" type="primary">rplF</name>
    <name evidence="10" type="ORF">COV74_06860</name>
</gene>
<dbReference type="HAMAP" id="MF_01365_B">
    <property type="entry name" value="Ribosomal_uL6_B"/>
    <property type="match status" value="1"/>
</dbReference>
<keyword evidence="3 6" id="KW-0694">RNA-binding</keyword>
<protein>
    <recommendedName>
        <fullName evidence="6">Large ribosomal subunit protein uL6</fullName>
    </recommendedName>
</protein>
<dbReference type="FunFam" id="3.90.930.12:FF:000002">
    <property type="entry name" value="50S ribosomal protein L6"/>
    <property type="match status" value="1"/>
</dbReference>
<evidence type="ECO:0000256" key="8">
    <source>
        <dbReference type="RuleBase" id="RU003870"/>
    </source>
</evidence>
<evidence type="ECO:0000256" key="5">
    <source>
        <dbReference type="ARBA" id="ARBA00023274"/>
    </source>
</evidence>
<evidence type="ECO:0000256" key="1">
    <source>
        <dbReference type="ARBA" id="ARBA00009356"/>
    </source>
</evidence>
<dbReference type="InterPro" id="IPR020040">
    <property type="entry name" value="Ribosomal_uL6_a/b-dom"/>
</dbReference>
<keyword evidence="4 6" id="KW-0689">Ribosomal protein</keyword>
<evidence type="ECO:0000259" key="9">
    <source>
        <dbReference type="Pfam" id="PF00347"/>
    </source>
</evidence>
<feature type="domain" description="Large ribosomal subunit protein uL6 alpha-beta" evidence="9">
    <location>
        <begin position="11"/>
        <end position="79"/>
    </location>
</feature>
<dbReference type="GO" id="GO:0022625">
    <property type="term" value="C:cytosolic large ribosomal subunit"/>
    <property type="evidence" value="ECO:0007669"/>
    <property type="project" value="UniProtKB-UniRule"/>
</dbReference>
<evidence type="ECO:0000256" key="3">
    <source>
        <dbReference type="ARBA" id="ARBA00022884"/>
    </source>
</evidence>
<dbReference type="AlphaFoldDB" id="A0A2H0LQW6"/>
<dbReference type="GO" id="GO:0002181">
    <property type="term" value="P:cytoplasmic translation"/>
    <property type="evidence" value="ECO:0007669"/>
    <property type="project" value="TreeGrafter"/>
</dbReference>
<dbReference type="Pfam" id="PF00347">
    <property type="entry name" value="Ribosomal_L6"/>
    <property type="match status" value="2"/>
</dbReference>
<comment type="subunit">
    <text evidence="6">Part of the 50S ribosomal subunit.</text>
</comment>
<dbReference type="GO" id="GO:0019843">
    <property type="term" value="F:rRNA binding"/>
    <property type="evidence" value="ECO:0007669"/>
    <property type="project" value="UniProtKB-UniRule"/>
</dbReference>
<evidence type="ECO:0000256" key="7">
    <source>
        <dbReference type="RuleBase" id="RU003869"/>
    </source>
</evidence>
<evidence type="ECO:0000256" key="6">
    <source>
        <dbReference type="HAMAP-Rule" id="MF_01365"/>
    </source>
</evidence>
<reference evidence="10 11" key="1">
    <citation type="submission" date="2017-09" db="EMBL/GenBank/DDBJ databases">
        <title>Depth-based differentiation of microbial function through sediment-hosted aquifers and enrichment of novel symbionts in the deep terrestrial subsurface.</title>
        <authorList>
            <person name="Probst A.J."/>
            <person name="Ladd B."/>
            <person name="Jarett J.K."/>
            <person name="Geller-Mcgrath D.E."/>
            <person name="Sieber C.M."/>
            <person name="Emerson J.B."/>
            <person name="Anantharaman K."/>
            <person name="Thomas B.C."/>
            <person name="Malmstrom R."/>
            <person name="Stieglmeier M."/>
            <person name="Klingl A."/>
            <person name="Woyke T."/>
            <person name="Ryan C.M."/>
            <person name="Banfield J.F."/>
        </authorList>
    </citation>
    <scope>NUCLEOTIDE SEQUENCE [LARGE SCALE GENOMIC DNA]</scope>
    <source>
        <strain evidence="10">CG11_big_fil_rev_8_21_14_0_20_45_26</strain>
    </source>
</reference>
<evidence type="ECO:0000313" key="11">
    <source>
        <dbReference type="Proteomes" id="UP000230859"/>
    </source>
</evidence>
<keyword evidence="2 6" id="KW-0699">rRNA-binding</keyword>
<dbReference type="PROSITE" id="PS00525">
    <property type="entry name" value="RIBOSOMAL_L6_1"/>
    <property type="match status" value="1"/>
</dbReference>
<dbReference type="GO" id="GO:0003735">
    <property type="term" value="F:structural constituent of ribosome"/>
    <property type="evidence" value="ECO:0007669"/>
    <property type="project" value="UniProtKB-UniRule"/>
</dbReference>
<dbReference type="Gene3D" id="3.90.930.12">
    <property type="entry name" value="Ribosomal protein L6, alpha-beta domain"/>
    <property type="match status" value="2"/>
</dbReference>
<name>A0A2H0LQW6_9BACT</name>
<dbReference type="InterPro" id="IPR000702">
    <property type="entry name" value="Ribosomal_uL6-like"/>
</dbReference>
<dbReference type="NCBIfam" id="TIGR03654">
    <property type="entry name" value="L6_bact"/>
    <property type="match status" value="1"/>
</dbReference>
<keyword evidence="5 6" id="KW-0687">Ribonucleoprotein</keyword>
<feature type="domain" description="Large ribosomal subunit protein uL6 alpha-beta" evidence="9">
    <location>
        <begin position="91"/>
        <end position="164"/>
    </location>
</feature>
<dbReference type="EMBL" id="PCVY01000058">
    <property type="protein sequence ID" value="PIQ85885.1"/>
    <property type="molecule type" value="Genomic_DNA"/>
</dbReference>
<dbReference type="InterPro" id="IPR036789">
    <property type="entry name" value="Ribosomal_uL6-like_a/b-dom_sf"/>
</dbReference>
<proteinExistence type="inferred from homology"/>
<dbReference type="PANTHER" id="PTHR11655:SF14">
    <property type="entry name" value="LARGE RIBOSOMAL SUBUNIT PROTEIN UL6M"/>
    <property type="match status" value="1"/>
</dbReference>
<evidence type="ECO:0000256" key="4">
    <source>
        <dbReference type="ARBA" id="ARBA00022980"/>
    </source>
</evidence>
<accession>A0A2H0LQW6</accession>
<evidence type="ECO:0000313" key="10">
    <source>
        <dbReference type="EMBL" id="PIQ85885.1"/>
    </source>
</evidence>
<dbReference type="PRINTS" id="PR00059">
    <property type="entry name" value="RIBOSOMALL6"/>
</dbReference>
<dbReference type="Proteomes" id="UP000230859">
    <property type="component" value="Unassembled WGS sequence"/>
</dbReference>